<dbReference type="HOGENOM" id="CLU_090929_1_0_1"/>
<dbReference type="InterPro" id="IPR034660">
    <property type="entry name" value="DinB/YfiT-like"/>
</dbReference>
<dbReference type="PANTHER" id="PTHR36922:SF1">
    <property type="entry name" value="DUF1993 DOMAIN-CONTAINING PROTEIN"/>
    <property type="match status" value="1"/>
</dbReference>
<dbReference type="OrthoDB" id="3724345at2759"/>
<dbReference type="RefSeq" id="XP_007676833.1">
    <property type="nucleotide sequence ID" value="XM_007678643.1"/>
</dbReference>
<dbReference type="GeneID" id="19112486"/>
<dbReference type="SUPFAM" id="SSF109854">
    <property type="entry name" value="DinB/YfiT-like putative metalloenzymes"/>
    <property type="match status" value="1"/>
</dbReference>
<evidence type="ECO:0000313" key="2">
    <source>
        <dbReference type="Proteomes" id="UP000011761"/>
    </source>
</evidence>
<evidence type="ECO:0008006" key="3">
    <source>
        <dbReference type="Google" id="ProtNLM"/>
    </source>
</evidence>
<dbReference type="Gene3D" id="1.20.120.450">
    <property type="entry name" value="dinb family like domain"/>
    <property type="match status" value="1"/>
</dbReference>
<proteinExistence type="predicted"/>
<dbReference type="AlphaFoldDB" id="M2MH51"/>
<dbReference type="eggNOG" id="ENOG502SRAW">
    <property type="taxonomic scope" value="Eukaryota"/>
</dbReference>
<gene>
    <name evidence="1" type="ORF">BAUCODRAFT_34713</name>
</gene>
<reference evidence="1 2" key="1">
    <citation type="journal article" date="2012" name="PLoS Pathog.">
        <title>Diverse lifestyles and strategies of plant pathogenesis encoded in the genomes of eighteen Dothideomycetes fungi.</title>
        <authorList>
            <person name="Ohm R.A."/>
            <person name="Feau N."/>
            <person name="Henrissat B."/>
            <person name="Schoch C.L."/>
            <person name="Horwitz B.A."/>
            <person name="Barry K.W."/>
            <person name="Condon B.J."/>
            <person name="Copeland A.C."/>
            <person name="Dhillon B."/>
            <person name="Glaser F."/>
            <person name="Hesse C.N."/>
            <person name="Kosti I."/>
            <person name="LaButti K."/>
            <person name="Lindquist E.A."/>
            <person name="Lucas S."/>
            <person name="Salamov A.A."/>
            <person name="Bradshaw R.E."/>
            <person name="Ciuffetti L."/>
            <person name="Hamelin R.C."/>
            <person name="Kema G.H.J."/>
            <person name="Lawrence C."/>
            <person name="Scott J.A."/>
            <person name="Spatafora J.W."/>
            <person name="Turgeon B.G."/>
            <person name="de Wit P.J.G.M."/>
            <person name="Zhong S."/>
            <person name="Goodwin S.B."/>
            <person name="Grigoriev I.V."/>
        </authorList>
    </citation>
    <scope>NUCLEOTIDE SEQUENCE [LARGE SCALE GENOMIC DNA]</scope>
    <source>
        <strain evidence="1 2">UAMH 10762</strain>
    </source>
</reference>
<organism evidence="1 2">
    <name type="scientific">Baudoinia panamericana (strain UAMH 10762)</name>
    <name type="common">Angels' share fungus</name>
    <name type="synonym">Baudoinia compniacensis (strain UAMH 10762)</name>
    <dbReference type="NCBI Taxonomy" id="717646"/>
    <lineage>
        <taxon>Eukaryota</taxon>
        <taxon>Fungi</taxon>
        <taxon>Dikarya</taxon>
        <taxon>Ascomycota</taxon>
        <taxon>Pezizomycotina</taxon>
        <taxon>Dothideomycetes</taxon>
        <taxon>Dothideomycetidae</taxon>
        <taxon>Mycosphaerellales</taxon>
        <taxon>Teratosphaeriaceae</taxon>
        <taxon>Baudoinia</taxon>
    </lineage>
</organism>
<dbReference type="OMA" id="YDRINRT"/>
<dbReference type="InterPro" id="IPR018531">
    <property type="entry name" value="DUF1993"/>
</dbReference>
<sequence>MASLYDMSVPIYTQALKNTLAFLKKGEAWCKDNGHPVEKLLEGKLAEDMKPLPFQICTISNTAKLTCVRIAGTENDPWEDNETTFEQLYERITKTIKFLEKVKPEDFAGKEQSQVVMKTGVGDFKFTGLSYLQSFALPNFFFHEMAAYAILRNQGVPIGKFDYLGSAGQDAEKVQTS</sequence>
<dbReference type="Proteomes" id="UP000011761">
    <property type="component" value="Unassembled WGS sequence"/>
</dbReference>
<accession>M2MH51</accession>
<dbReference type="Pfam" id="PF09351">
    <property type="entry name" value="DUF1993"/>
    <property type="match status" value="1"/>
</dbReference>
<evidence type="ECO:0000313" key="1">
    <source>
        <dbReference type="EMBL" id="EMC95946.1"/>
    </source>
</evidence>
<name>M2MH51_BAUPA</name>
<dbReference type="EMBL" id="KB445556">
    <property type="protein sequence ID" value="EMC95946.1"/>
    <property type="molecule type" value="Genomic_DNA"/>
</dbReference>
<dbReference type="KEGG" id="bcom:BAUCODRAFT_34713"/>
<dbReference type="PANTHER" id="PTHR36922">
    <property type="entry name" value="BLL2446 PROTEIN"/>
    <property type="match status" value="1"/>
</dbReference>
<keyword evidence="2" id="KW-1185">Reference proteome</keyword>
<protein>
    <recommendedName>
        <fullName evidence="3">DUF1993 domain-containing protein</fullName>
    </recommendedName>
</protein>